<dbReference type="CDD" id="cd08504">
    <property type="entry name" value="PBP2_OppA"/>
    <property type="match status" value="1"/>
</dbReference>
<dbReference type="RefSeq" id="WP_113033248.1">
    <property type="nucleotide sequence ID" value="NZ_QMFB01000014.1"/>
</dbReference>
<dbReference type="GO" id="GO:0043190">
    <property type="term" value="C:ATP-binding cassette (ABC) transporter complex"/>
    <property type="evidence" value="ECO:0007669"/>
    <property type="project" value="InterPro"/>
</dbReference>
<keyword evidence="3" id="KW-0813">Transport</keyword>
<dbReference type="Gene3D" id="3.10.105.10">
    <property type="entry name" value="Dipeptide-binding Protein, Domain 3"/>
    <property type="match status" value="1"/>
</dbReference>
<comment type="subcellular location">
    <subcellularLocation>
        <location evidence="1">Cell envelope</location>
    </subcellularLocation>
</comment>
<name>A0A329MGK2_9BACL</name>
<evidence type="ECO:0000256" key="4">
    <source>
        <dbReference type="ARBA" id="ARBA00022729"/>
    </source>
</evidence>
<dbReference type="PROSITE" id="PS51257">
    <property type="entry name" value="PROKAR_LIPOPROTEIN"/>
    <property type="match status" value="1"/>
</dbReference>
<dbReference type="FunFam" id="3.90.76.10:FF:000001">
    <property type="entry name" value="Oligopeptide ABC transporter substrate-binding protein"/>
    <property type="match status" value="1"/>
</dbReference>
<protein>
    <submittedName>
        <fullName evidence="8">Peptide ABC transporter substrate-binding protein</fullName>
    </submittedName>
</protein>
<dbReference type="SUPFAM" id="SSF53850">
    <property type="entry name" value="Periplasmic binding protein-like II"/>
    <property type="match status" value="1"/>
</dbReference>
<dbReference type="Gene3D" id="3.90.76.10">
    <property type="entry name" value="Dipeptide-binding Protein, Domain 1"/>
    <property type="match status" value="1"/>
</dbReference>
<keyword evidence="9" id="KW-1185">Reference proteome</keyword>
<dbReference type="GO" id="GO:1904680">
    <property type="term" value="F:peptide transmembrane transporter activity"/>
    <property type="evidence" value="ECO:0007669"/>
    <property type="project" value="TreeGrafter"/>
</dbReference>
<evidence type="ECO:0000256" key="1">
    <source>
        <dbReference type="ARBA" id="ARBA00004196"/>
    </source>
</evidence>
<dbReference type="InterPro" id="IPR030678">
    <property type="entry name" value="Peptide/Ni-bd"/>
</dbReference>
<reference evidence="8 9" key="1">
    <citation type="journal article" date="2009" name="Int. J. Syst. Evol. Microbiol.">
        <title>Paenibacillus contaminans sp. nov., isolated from a contaminated laboratory plate.</title>
        <authorList>
            <person name="Chou J.H."/>
            <person name="Lee J.H."/>
            <person name="Lin M.C."/>
            <person name="Chang P.S."/>
            <person name="Arun A.B."/>
            <person name="Young C.C."/>
            <person name="Chen W.M."/>
        </authorList>
    </citation>
    <scope>NUCLEOTIDE SEQUENCE [LARGE SCALE GENOMIC DNA]</scope>
    <source>
        <strain evidence="8 9">CKOBP-6</strain>
    </source>
</reference>
<keyword evidence="5" id="KW-0653">Protein transport</keyword>
<dbReference type="GO" id="GO:0030288">
    <property type="term" value="C:outer membrane-bounded periplasmic space"/>
    <property type="evidence" value="ECO:0007669"/>
    <property type="project" value="UniProtKB-ARBA"/>
</dbReference>
<feature type="chain" id="PRO_5039230899" evidence="6">
    <location>
        <begin position="20"/>
        <end position="553"/>
    </location>
</feature>
<dbReference type="PIRSF" id="PIRSF002741">
    <property type="entry name" value="MppA"/>
    <property type="match status" value="1"/>
</dbReference>
<feature type="domain" description="Solute-binding protein family 5" evidence="7">
    <location>
        <begin position="84"/>
        <end position="472"/>
    </location>
</feature>
<dbReference type="PANTHER" id="PTHR30290">
    <property type="entry name" value="PERIPLASMIC BINDING COMPONENT OF ABC TRANSPORTER"/>
    <property type="match status" value="1"/>
</dbReference>
<evidence type="ECO:0000313" key="8">
    <source>
        <dbReference type="EMBL" id="RAV19039.1"/>
    </source>
</evidence>
<dbReference type="FunFam" id="3.10.105.10:FF:000001">
    <property type="entry name" value="Oligopeptide ABC transporter, oligopeptide-binding protein"/>
    <property type="match status" value="1"/>
</dbReference>
<accession>A0A329MGK2</accession>
<evidence type="ECO:0000256" key="6">
    <source>
        <dbReference type="SAM" id="SignalP"/>
    </source>
</evidence>
<gene>
    <name evidence="8" type="ORF">DQG23_23145</name>
</gene>
<feature type="signal peptide" evidence="6">
    <location>
        <begin position="1"/>
        <end position="19"/>
    </location>
</feature>
<keyword evidence="5" id="KW-0571">Peptide transport</keyword>
<dbReference type="PANTHER" id="PTHR30290:SF10">
    <property type="entry name" value="PERIPLASMIC OLIGOPEPTIDE-BINDING PROTEIN-RELATED"/>
    <property type="match status" value="1"/>
</dbReference>
<dbReference type="Proteomes" id="UP000250369">
    <property type="component" value="Unassembled WGS sequence"/>
</dbReference>
<comment type="similarity">
    <text evidence="2">Belongs to the bacterial solute-binding protein 5 family.</text>
</comment>
<comment type="caution">
    <text evidence="8">The sequence shown here is derived from an EMBL/GenBank/DDBJ whole genome shotgun (WGS) entry which is preliminary data.</text>
</comment>
<evidence type="ECO:0000256" key="5">
    <source>
        <dbReference type="ARBA" id="ARBA00022856"/>
    </source>
</evidence>
<evidence type="ECO:0000256" key="2">
    <source>
        <dbReference type="ARBA" id="ARBA00005695"/>
    </source>
</evidence>
<evidence type="ECO:0000259" key="7">
    <source>
        <dbReference type="Pfam" id="PF00496"/>
    </source>
</evidence>
<sequence length="553" mass="61084">MSLKKVMSTALVLSLVGTAAIGCAKKEENQTPGTSPGKTAAQELRINTGAEPPALDVSKASSVASFNILNAVHEGLYRLDKSGKPTPALAKDMPKISEDGLTYTITLRDANWADGTPVTAQDFVYSFQRSLDPNTKAEYAFVIAWIKGGDAIMKAKTPDEIAAKKKELGAVAKDDKTLEIKLEKPVAFFTEILAFLNYFPQKQAFVDPLGEKNGADADKVIGAGPYKLTKWNHEQSIELVKNEKYWDAANVKLDKITINIVKDTNSGLNLYETGEADLTELKGDQYQAYLNKPDLAIKKELTNVYLEFQEKKIPAFANAKIRAALSMAIDRKGFVDTVISNGSVASTGVVPGGTSDGNGNEFRTVTAKNNVQASFDAAKAKQLLQDGLKELNMTALPQIKLLGDDTETSKKSLEFIIEQWRKNLGVDAITEPVPHKLRLDRSEKRDFDIVLSLWGADYNDPMTFLDMFLSDHPFNRGQWSNKQFDELIKKADMEVKPAERAKLLADAEKILLDDTGIAPIYFRSKPYALRPSVQDLILPPFGPEWEVRWTSIK</sequence>
<evidence type="ECO:0000256" key="3">
    <source>
        <dbReference type="ARBA" id="ARBA00022448"/>
    </source>
</evidence>
<dbReference type="InterPro" id="IPR000914">
    <property type="entry name" value="SBP_5_dom"/>
</dbReference>
<dbReference type="GO" id="GO:0015833">
    <property type="term" value="P:peptide transport"/>
    <property type="evidence" value="ECO:0007669"/>
    <property type="project" value="UniProtKB-KW"/>
</dbReference>
<dbReference type="AlphaFoldDB" id="A0A329MGK2"/>
<evidence type="ECO:0000313" key="9">
    <source>
        <dbReference type="Proteomes" id="UP000250369"/>
    </source>
</evidence>
<dbReference type="OrthoDB" id="9801912at2"/>
<dbReference type="InterPro" id="IPR039424">
    <property type="entry name" value="SBP_5"/>
</dbReference>
<keyword evidence="4 6" id="KW-0732">Signal</keyword>
<dbReference type="Gene3D" id="3.40.190.10">
    <property type="entry name" value="Periplasmic binding protein-like II"/>
    <property type="match status" value="1"/>
</dbReference>
<dbReference type="EMBL" id="QMFB01000014">
    <property type="protein sequence ID" value="RAV19039.1"/>
    <property type="molecule type" value="Genomic_DNA"/>
</dbReference>
<proteinExistence type="inferred from homology"/>
<organism evidence="8 9">
    <name type="scientific">Paenibacillus contaminans</name>
    <dbReference type="NCBI Taxonomy" id="450362"/>
    <lineage>
        <taxon>Bacteria</taxon>
        <taxon>Bacillati</taxon>
        <taxon>Bacillota</taxon>
        <taxon>Bacilli</taxon>
        <taxon>Bacillales</taxon>
        <taxon>Paenibacillaceae</taxon>
        <taxon>Paenibacillus</taxon>
    </lineage>
</organism>
<dbReference type="Pfam" id="PF00496">
    <property type="entry name" value="SBP_bac_5"/>
    <property type="match status" value="1"/>
</dbReference>